<dbReference type="Proteomes" id="UP000026714">
    <property type="component" value="Unassembled WGS sequence"/>
</dbReference>
<evidence type="ECO:0000256" key="3">
    <source>
        <dbReference type="ARBA" id="ARBA00005709"/>
    </source>
</evidence>
<evidence type="ECO:0000256" key="5">
    <source>
        <dbReference type="SAM" id="MobiDB-lite"/>
    </source>
</evidence>
<proteinExistence type="inferred from homology"/>
<accession>A0A059KRU5</accession>
<comment type="subcellular location">
    <subcellularLocation>
        <location evidence="1">Bacterial flagellum</location>
    </subcellularLocation>
    <subcellularLocation>
        <location evidence="2">Secreted</location>
    </subcellularLocation>
</comment>
<dbReference type="PANTHER" id="PTHR42792:SF1">
    <property type="entry name" value="FLAGELLAR HOOK-ASSOCIATED PROTEIN 3"/>
    <property type="match status" value="1"/>
</dbReference>
<sequence>MSYRIASAQSRDSSLIALQRHEKSLSEARERLISGRRVDKPSDDPAAAARAERARVNQTRSEGLLRSMEASRTAMSLAESTMGDAIERLQGARETIVAAGNGIYNAADRASLAESLKHVRGELLRLANTTDTGDHYIFGGQAAERVPFADTAGGVVFNGVAESAQGSLDEALPLTLDGEAAWLGARSGNGVFKTAPGNLGAGSTAWIGAGSVSNPSALELGEGESYALTFSDSATYTVTRIAADGSSSPYPDAAGSTRAYVSGQAITALPGMSFAITGTPQAGDVFTVEPSTEDLSVFDALDKVISVLSDKSAGSGALDQARNSGLRDIDQVLSNLQMMRSRSGDTLNRLDGFESRTDSRIEADQVIRSKAEDLDLAEAISDLSTKETVYQAALKSYATMGKMSLFDYIGT</sequence>
<protein>
    <recommendedName>
        <fullName evidence="6">Flagellin N-terminal domain-containing protein</fullName>
    </recommendedName>
</protein>
<dbReference type="Pfam" id="PF00669">
    <property type="entry name" value="Flagellin_N"/>
    <property type="match status" value="1"/>
</dbReference>
<evidence type="ECO:0000256" key="2">
    <source>
        <dbReference type="ARBA" id="ARBA00004613"/>
    </source>
</evidence>
<dbReference type="EMBL" id="AZRA01000012">
    <property type="protein sequence ID" value="KDB53838.1"/>
    <property type="molecule type" value="Genomic_DNA"/>
</dbReference>
<dbReference type="eggNOG" id="COG1344">
    <property type="taxonomic scope" value="Bacteria"/>
</dbReference>
<reference evidence="7 8" key="1">
    <citation type="journal article" date="2014" name="FEMS Microbiol. Ecol.">
        <title>Sphaerotilus natans encrusted with nanoball-shaped Fe(III) oxide minerals formed by nitrate-reducing mixotrophic Fe(II) oxidation.</title>
        <authorList>
            <person name="Park S."/>
            <person name="Kim D.H."/>
            <person name="Lee J.H."/>
            <person name="Hur H.G."/>
        </authorList>
    </citation>
    <scope>NUCLEOTIDE SEQUENCE [LARGE SCALE GENOMIC DNA]</scope>
    <source>
        <strain evidence="7 8">DSM 6575</strain>
    </source>
</reference>
<dbReference type="AlphaFoldDB" id="A0A059KRU5"/>
<gene>
    <name evidence="7" type="ORF">X805_05440</name>
</gene>
<feature type="domain" description="Flagellin N-terminal" evidence="6">
    <location>
        <begin position="18"/>
        <end position="141"/>
    </location>
</feature>
<keyword evidence="8" id="KW-1185">Reference proteome</keyword>
<evidence type="ECO:0000256" key="1">
    <source>
        <dbReference type="ARBA" id="ARBA00004365"/>
    </source>
</evidence>
<evidence type="ECO:0000313" key="8">
    <source>
        <dbReference type="Proteomes" id="UP000026714"/>
    </source>
</evidence>
<dbReference type="PANTHER" id="PTHR42792">
    <property type="entry name" value="FLAGELLIN"/>
    <property type="match status" value="1"/>
</dbReference>
<dbReference type="NCBIfam" id="TIGR02550">
    <property type="entry name" value="flagell_flgL"/>
    <property type="match status" value="1"/>
</dbReference>
<evidence type="ECO:0000259" key="6">
    <source>
        <dbReference type="Pfam" id="PF00669"/>
    </source>
</evidence>
<evidence type="ECO:0000313" key="7">
    <source>
        <dbReference type="EMBL" id="KDB53838.1"/>
    </source>
</evidence>
<dbReference type="GO" id="GO:0005576">
    <property type="term" value="C:extracellular region"/>
    <property type="evidence" value="ECO:0007669"/>
    <property type="project" value="UniProtKB-SubCell"/>
</dbReference>
<comment type="caution">
    <text evidence="7">The sequence shown here is derived from an EMBL/GenBank/DDBJ whole genome shotgun (WGS) entry which is preliminary data.</text>
</comment>
<feature type="region of interest" description="Disordered" evidence="5">
    <location>
        <begin position="31"/>
        <end position="55"/>
    </location>
</feature>
<dbReference type="SUPFAM" id="SSF64518">
    <property type="entry name" value="Phase 1 flagellin"/>
    <property type="match status" value="1"/>
</dbReference>
<dbReference type="InterPro" id="IPR001492">
    <property type="entry name" value="Flagellin"/>
</dbReference>
<dbReference type="GO" id="GO:0009424">
    <property type="term" value="C:bacterial-type flagellum hook"/>
    <property type="evidence" value="ECO:0007669"/>
    <property type="project" value="InterPro"/>
</dbReference>
<dbReference type="InterPro" id="IPR013384">
    <property type="entry name" value="Flagell_FlgL"/>
</dbReference>
<comment type="similarity">
    <text evidence="3">Belongs to the bacterial flagellin family.</text>
</comment>
<dbReference type="GO" id="GO:0071973">
    <property type="term" value="P:bacterial-type flagellum-dependent cell motility"/>
    <property type="evidence" value="ECO:0007669"/>
    <property type="project" value="InterPro"/>
</dbReference>
<name>A0A059KRU5_9BURK</name>
<dbReference type="RefSeq" id="WP_037477958.1">
    <property type="nucleotide sequence ID" value="NZ_AZRA01000012.1"/>
</dbReference>
<dbReference type="STRING" id="34103.SAMN05421778_11257"/>
<evidence type="ECO:0000256" key="4">
    <source>
        <dbReference type="ARBA" id="ARBA00023143"/>
    </source>
</evidence>
<keyword evidence="4" id="KW-0975">Bacterial flagellum</keyword>
<feature type="compositionally biased region" description="Basic and acidic residues" evidence="5">
    <location>
        <begin position="31"/>
        <end position="43"/>
    </location>
</feature>
<dbReference type="GO" id="GO:0005198">
    <property type="term" value="F:structural molecule activity"/>
    <property type="evidence" value="ECO:0007669"/>
    <property type="project" value="InterPro"/>
</dbReference>
<organism evidence="7 8">
    <name type="scientific">Sphaerotilus natans subsp. natans DSM 6575</name>
    <dbReference type="NCBI Taxonomy" id="1286631"/>
    <lineage>
        <taxon>Bacteria</taxon>
        <taxon>Pseudomonadati</taxon>
        <taxon>Pseudomonadota</taxon>
        <taxon>Betaproteobacteria</taxon>
        <taxon>Burkholderiales</taxon>
        <taxon>Sphaerotilaceae</taxon>
        <taxon>Sphaerotilus</taxon>
    </lineage>
</organism>
<dbReference type="InterPro" id="IPR001029">
    <property type="entry name" value="Flagellin_N"/>
</dbReference>
<dbReference type="Gene3D" id="1.20.1330.10">
    <property type="entry name" value="f41 fragment of flagellin, N-terminal domain"/>
    <property type="match status" value="2"/>
</dbReference>